<protein>
    <submittedName>
        <fullName evidence="1">Uncharacterized protein</fullName>
    </submittedName>
</protein>
<dbReference type="EMBL" id="GBRH01182111">
    <property type="protein sequence ID" value="JAE15785.1"/>
    <property type="molecule type" value="Transcribed_RNA"/>
</dbReference>
<proteinExistence type="predicted"/>
<name>A0A0A9FSD7_ARUDO</name>
<evidence type="ECO:0000313" key="1">
    <source>
        <dbReference type="EMBL" id="JAE15785.1"/>
    </source>
</evidence>
<dbReference type="AlphaFoldDB" id="A0A0A9FSD7"/>
<reference evidence="1" key="2">
    <citation type="journal article" date="2015" name="Data Brief">
        <title>Shoot transcriptome of the giant reed, Arundo donax.</title>
        <authorList>
            <person name="Barrero R.A."/>
            <person name="Guerrero F.D."/>
            <person name="Moolhuijzen P."/>
            <person name="Goolsby J.A."/>
            <person name="Tidwell J."/>
            <person name="Bellgard S.E."/>
            <person name="Bellgard M.I."/>
        </authorList>
    </citation>
    <scope>NUCLEOTIDE SEQUENCE</scope>
    <source>
        <tissue evidence="1">Shoot tissue taken approximately 20 cm above the soil surface</tissue>
    </source>
</reference>
<organism evidence="1">
    <name type="scientific">Arundo donax</name>
    <name type="common">Giant reed</name>
    <name type="synonym">Donax arundinaceus</name>
    <dbReference type="NCBI Taxonomy" id="35708"/>
    <lineage>
        <taxon>Eukaryota</taxon>
        <taxon>Viridiplantae</taxon>
        <taxon>Streptophyta</taxon>
        <taxon>Embryophyta</taxon>
        <taxon>Tracheophyta</taxon>
        <taxon>Spermatophyta</taxon>
        <taxon>Magnoliopsida</taxon>
        <taxon>Liliopsida</taxon>
        <taxon>Poales</taxon>
        <taxon>Poaceae</taxon>
        <taxon>PACMAD clade</taxon>
        <taxon>Arundinoideae</taxon>
        <taxon>Arundineae</taxon>
        <taxon>Arundo</taxon>
    </lineage>
</organism>
<accession>A0A0A9FSD7</accession>
<reference evidence="1" key="1">
    <citation type="submission" date="2014-09" db="EMBL/GenBank/DDBJ databases">
        <authorList>
            <person name="Magalhaes I.L.F."/>
            <person name="Oliveira U."/>
            <person name="Santos F.R."/>
            <person name="Vidigal T.H.D.A."/>
            <person name="Brescovit A.D."/>
            <person name="Santos A.J."/>
        </authorList>
    </citation>
    <scope>NUCLEOTIDE SEQUENCE</scope>
    <source>
        <tissue evidence="1">Shoot tissue taken approximately 20 cm above the soil surface</tissue>
    </source>
</reference>
<sequence>MNLVITFHHFIQKTAYSARYQALEENGTILHTTMY</sequence>